<proteinExistence type="predicted"/>
<feature type="region of interest" description="Disordered" evidence="1">
    <location>
        <begin position="1"/>
        <end position="56"/>
    </location>
</feature>
<keyword evidence="2" id="KW-0472">Membrane</keyword>
<keyword evidence="4" id="KW-1185">Reference proteome</keyword>
<keyword evidence="2" id="KW-1133">Transmembrane helix</keyword>
<comment type="caution">
    <text evidence="3">The sequence shown here is derived from an EMBL/GenBank/DDBJ whole genome shotgun (WGS) entry which is preliminary data.</text>
</comment>
<sequence>MWRFPWQFSEPGDDGPDPSEDRGKGGPGGEEAPDLGGEPGYDRLGPDALERAARSEAEVRAAEARAGMVANGTLSGGSGVGRATGAGASPPLGEDMEQVRRIEAMPKEVGVLLMVAGVGGVLLPGPVGSPFLVLGGLILWPKAFRGVEDFFVRKFPKLHHRSVRQISRFLDDLERRYPRSEER</sequence>
<accession>A0A432MEK6</accession>
<keyword evidence="2" id="KW-0812">Transmembrane</keyword>
<feature type="region of interest" description="Disordered" evidence="1">
    <location>
        <begin position="74"/>
        <end position="93"/>
    </location>
</feature>
<feature type="transmembrane region" description="Helical" evidence="2">
    <location>
        <begin position="109"/>
        <end position="140"/>
    </location>
</feature>
<organism evidence="3 4">
    <name type="scientific">Tautonia sociabilis</name>
    <dbReference type="NCBI Taxonomy" id="2080755"/>
    <lineage>
        <taxon>Bacteria</taxon>
        <taxon>Pseudomonadati</taxon>
        <taxon>Planctomycetota</taxon>
        <taxon>Planctomycetia</taxon>
        <taxon>Isosphaerales</taxon>
        <taxon>Isosphaeraceae</taxon>
        <taxon>Tautonia</taxon>
    </lineage>
</organism>
<dbReference type="EMBL" id="RYZH01000054">
    <property type="protein sequence ID" value="RUL83947.1"/>
    <property type="molecule type" value="Genomic_DNA"/>
</dbReference>
<name>A0A432MEK6_9BACT</name>
<feature type="compositionally biased region" description="Basic and acidic residues" evidence="1">
    <location>
        <begin position="40"/>
        <end position="56"/>
    </location>
</feature>
<evidence type="ECO:0000313" key="3">
    <source>
        <dbReference type="EMBL" id="RUL83947.1"/>
    </source>
</evidence>
<gene>
    <name evidence="3" type="ORF">TsocGM_21230</name>
</gene>
<dbReference type="RefSeq" id="WP_126727470.1">
    <property type="nucleotide sequence ID" value="NZ_RYZH01000054.1"/>
</dbReference>
<evidence type="ECO:0000313" key="4">
    <source>
        <dbReference type="Proteomes" id="UP000280296"/>
    </source>
</evidence>
<dbReference type="Proteomes" id="UP000280296">
    <property type="component" value="Unassembled WGS sequence"/>
</dbReference>
<reference evidence="3 4" key="1">
    <citation type="submission" date="2018-12" db="EMBL/GenBank/DDBJ databases">
        <authorList>
            <person name="Toschakov S.V."/>
        </authorList>
    </citation>
    <scope>NUCLEOTIDE SEQUENCE [LARGE SCALE GENOMIC DNA]</scope>
    <source>
        <strain evidence="3 4">GM2012</strain>
    </source>
</reference>
<protein>
    <submittedName>
        <fullName evidence="3">Uncharacterized protein</fullName>
    </submittedName>
</protein>
<feature type="compositionally biased region" description="Gly residues" evidence="1">
    <location>
        <begin position="74"/>
        <end position="84"/>
    </location>
</feature>
<dbReference type="AlphaFoldDB" id="A0A432MEK6"/>
<evidence type="ECO:0000256" key="2">
    <source>
        <dbReference type="SAM" id="Phobius"/>
    </source>
</evidence>
<evidence type="ECO:0000256" key="1">
    <source>
        <dbReference type="SAM" id="MobiDB-lite"/>
    </source>
</evidence>
<reference evidence="3 4" key="2">
    <citation type="submission" date="2019-01" db="EMBL/GenBank/DDBJ databases">
        <title>Tautonia sociabilis, a novel thermotolerant planctomycete of Isosphaeraceae family, isolated from a 4000 m deep subterranean habitat.</title>
        <authorList>
            <person name="Kovaleva O.L."/>
            <person name="Elcheninov A.G."/>
            <person name="Van Heerden E."/>
            <person name="Toshchakov S.V."/>
            <person name="Novikov A."/>
            <person name="Bonch-Osmolovskaya E.A."/>
            <person name="Kublanov I.V."/>
        </authorList>
    </citation>
    <scope>NUCLEOTIDE SEQUENCE [LARGE SCALE GENOMIC DNA]</scope>
    <source>
        <strain evidence="3 4">GM2012</strain>
    </source>
</reference>